<evidence type="ECO:0000313" key="6">
    <source>
        <dbReference type="EMBL" id="CAD6560382.1"/>
    </source>
</evidence>
<dbReference type="InterPro" id="IPR018060">
    <property type="entry name" value="HTH_AraC"/>
</dbReference>
<protein>
    <submittedName>
        <fullName evidence="6">HTH-type transcriptional regulator NimR</fullName>
    </submittedName>
</protein>
<evidence type="ECO:0000256" key="1">
    <source>
        <dbReference type="ARBA" id="ARBA00023015"/>
    </source>
</evidence>
<keyword evidence="7" id="KW-1185">Reference proteome</keyword>
<dbReference type="InterPro" id="IPR009057">
    <property type="entry name" value="Homeodomain-like_sf"/>
</dbReference>
<dbReference type="Pfam" id="PF02311">
    <property type="entry name" value="AraC_binding"/>
    <property type="match status" value="1"/>
</dbReference>
<evidence type="ECO:0000256" key="4">
    <source>
        <dbReference type="ARBA" id="ARBA00023163"/>
    </source>
</evidence>
<dbReference type="CDD" id="cd06124">
    <property type="entry name" value="cupin_NimR-like_N"/>
    <property type="match status" value="1"/>
</dbReference>
<sequence length="271" mass="30674">MQKSAKEYSIVDQIWCHRPESTQRTLERPILATSYEYGAGARQWRSHDQAQLVFTTNGVLRVTTPIGMWTLGPHRGLWIAPRVGHELIATSAVRMHSVDFRPEAFPWPESECHAVTVSSLLRELVAAMVEDRERDEERRYALMTPLLLSEMRDSREASGGGLPLPLDRRLRQICDVLLADPANGDSLSVWGERVGASERTLARLFKDETGLTFGHWRQQLRIVEAVSKLAQGVRVAEIATELGYANSSAFITMFRKTMGETPQRYLKSEPR</sequence>
<dbReference type="InterPro" id="IPR003313">
    <property type="entry name" value="AraC-bd"/>
</dbReference>
<dbReference type="Pfam" id="PF12833">
    <property type="entry name" value="HTH_18"/>
    <property type="match status" value="1"/>
</dbReference>
<dbReference type="PRINTS" id="PR00032">
    <property type="entry name" value="HTHARAC"/>
</dbReference>
<comment type="caution">
    <text evidence="6">The sequence shown here is derived from an EMBL/GenBank/DDBJ whole genome shotgun (WGS) entry which is preliminary data.</text>
</comment>
<evidence type="ECO:0000256" key="2">
    <source>
        <dbReference type="ARBA" id="ARBA00023125"/>
    </source>
</evidence>
<reference evidence="6 7" key="1">
    <citation type="submission" date="2020-10" db="EMBL/GenBank/DDBJ databases">
        <authorList>
            <person name="Peeters C."/>
        </authorList>
    </citation>
    <scope>NUCLEOTIDE SEQUENCE [LARGE SCALE GENOMIC DNA]</scope>
    <source>
        <strain evidence="6 7">LMG 27952</strain>
    </source>
</reference>
<evidence type="ECO:0000259" key="5">
    <source>
        <dbReference type="PROSITE" id="PS01124"/>
    </source>
</evidence>
<dbReference type="PANTHER" id="PTHR11019:SF159">
    <property type="entry name" value="TRANSCRIPTIONAL REGULATOR-RELATED"/>
    <property type="match status" value="1"/>
</dbReference>
<dbReference type="Gene3D" id="1.10.10.60">
    <property type="entry name" value="Homeodomain-like"/>
    <property type="match status" value="1"/>
</dbReference>
<name>A0ABM8PA33_9BURK</name>
<dbReference type="Proteomes" id="UP000656319">
    <property type="component" value="Unassembled WGS sequence"/>
</dbReference>
<keyword evidence="1" id="KW-0805">Transcription regulation</keyword>
<dbReference type="InterPro" id="IPR020449">
    <property type="entry name" value="Tscrpt_reg_AraC-type_HTH"/>
</dbReference>
<dbReference type="PROSITE" id="PS01124">
    <property type="entry name" value="HTH_ARAC_FAMILY_2"/>
    <property type="match status" value="1"/>
</dbReference>
<organism evidence="6 7">
    <name type="scientific">Paraburkholderia hiiakae</name>
    <dbReference type="NCBI Taxonomy" id="1081782"/>
    <lineage>
        <taxon>Bacteria</taxon>
        <taxon>Pseudomonadati</taxon>
        <taxon>Pseudomonadota</taxon>
        <taxon>Betaproteobacteria</taxon>
        <taxon>Burkholderiales</taxon>
        <taxon>Burkholderiaceae</taxon>
        <taxon>Paraburkholderia</taxon>
    </lineage>
</organism>
<dbReference type="EMBL" id="CAJHCQ010000030">
    <property type="protein sequence ID" value="CAD6560382.1"/>
    <property type="molecule type" value="Genomic_DNA"/>
</dbReference>
<keyword evidence="4" id="KW-0804">Transcription</keyword>
<proteinExistence type="predicted"/>
<dbReference type="SUPFAM" id="SSF46689">
    <property type="entry name" value="Homeodomain-like"/>
    <property type="match status" value="2"/>
</dbReference>
<keyword evidence="2" id="KW-0238">DNA-binding</keyword>
<keyword evidence="3" id="KW-0010">Activator</keyword>
<dbReference type="InterPro" id="IPR011051">
    <property type="entry name" value="RmlC_Cupin_sf"/>
</dbReference>
<dbReference type="PANTHER" id="PTHR11019">
    <property type="entry name" value="HTH-TYPE TRANSCRIPTIONAL REGULATOR NIMR"/>
    <property type="match status" value="1"/>
</dbReference>
<gene>
    <name evidence="6" type="primary">nimR_4</name>
    <name evidence="6" type="ORF">LMG27952_07104</name>
</gene>
<evidence type="ECO:0000256" key="3">
    <source>
        <dbReference type="ARBA" id="ARBA00023159"/>
    </source>
</evidence>
<dbReference type="PROSITE" id="PS00041">
    <property type="entry name" value="HTH_ARAC_FAMILY_1"/>
    <property type="match status" value="1"/>
</dbReference>
<evidence type="ECO:0000313" key="7">
    <source>
        <dbReference type="Proteomes" id="UP000656319"/>
    </source>
</evidence>
<accession>A0ABM8PA33</accession>
<feature type="domain" description="HTH araC/xylS-type" evidence="5">
    <location>
        <begin position="171"/>
        <end position="268"/>
    </location>
</feature>
<dbReference type="SUPFAM" id="SSF51182">
    <property type="entry name" value="RmlC-like cupins"/>
    <property type="match status" value="1"/>
</dbReference>
<dbReference type="InterPro" id="IPR018062">
    <property type="entry name" value="HTH_AraC-typ_CS"/>
</dbReference>
<dbReference type="SMART" id="SM00342">
    <property type="entry name" value="HTH_ARAC"/>
    <property type="match status" value="1"/>
</dbReference>